<feature type="region of interest" description="Disordered" evidence="1">
    <location>
        <begin position="504"/>
        <end position="529"/>
    </location>
</feature>
<feature type="region of interest" description="Disordered" evidence="1">
    <location>
        <begin position="192"/>
        <end position="243"/>
    </location>
</feature>
<dbReference type="EMBL" id="HBEC01033304">
    <property type="protein sequence ID" value="CAD8300219.1"/>
    <property type="molecule type" value="Transcribed_RNA"/>
</dbReference>
<feature type="compositionally biased region" description="Low complexity" evidence="1">
    <location>
        <begin position="370"/>
        <end position="387"/>
    </location>
</feature>
<gene>
    <name evidence="2" type="ORF">CEUR00632_LOCUS15466</name>
</gene>
<evidence type="ECO:0000313" key="2">
    <source>
        <dbReference type="EMBL" id="CAD8300219.1"/>
    </source>
</evidence>
<name>A0A7R9VPC6_9CHLO</name>
<proteinExistence type="predicted"/>
<sequence>MASFKRALAEAPAEKAPFDMASSKAALATAAKADLKAAKAEMDGMVGPKPAAAAEQTTPAGAAAAKASNSAVEAEPAAVAEAARSPTPIADADALGADPATAVRLAARACGDAVSLEKTHECAAVEAAREHYQGRKRAQARRVQETVHQQVLATARARAQAMHMRTWEHAMVDARELSSAAGMAAVRMSRSAGGAQVQAQEAPVQQPKQQQQPDVVARGEGQGSLAACGASEEPGGLLPPSGTPLLCGASPPALLTRALGRGHVLVASARGCAAAARAPAAATTARGSAAAAPSECLAIERLPRRPPPSPATHQQQLQQRGRRSRYVPLWGHVSSRAVPSTATDTKAVATDASALAAGAKAAPPTGLPNAAPSSAAASDPPAASAGAASPCEASAQAASAGGAAAAAAALPSSGSIEAAAVAVPDVYKAASDATADAMFGMYGAAPWGEVAAADFCSPLSSHYMFGYGSSDSADSVIEMVGFLNPDSDIEFGGYLGAPAVEGPQAATRADGGAGQGLTEPGAPAHRNGLPEGRWLFDDYVGGIKPHQPPHGLLRSARRRPKSA</sequence>
<feature type="compositionally biased region" description="Low complexity" evidence="1">
    <location>
        <begin position="234"/>
        <end position="243"/>
    </location>
</feature>
<feature type="region of interest" description="Disordered" evidence="1">
    <location>
        <begin position="360"/>
        <end position="387"/>
    </location>
</feature>
<organism evidence="2">
    <name type="scientific">Chlamydomonas euryale</name>
    <dbReference type="NCBI Taxonomy" id="1486919"/>
    <lineage>
        <taxon>Eukaryota</taxon>
        <taxon>Viridiplantae</taxon>
        <taxon>Chlorophyta</taxon>
        <taxon>core chlorophytes</taxon>
        <taxon>Chlorophyceae</taxon>
        <taxon>CS clade</taxon>
        <taxon>Chlamydomonadales</taxon>
        <taxon>Chlamydomonadaceae</taxon>
        <taxon>Chlamydomonas</taxon>
    </lineage>
</organism>
<dbReference type="AlphaFoldDB" id="A0A7R9VPC6"/>
<evidence type="ECO:0000256" key="1">
    <source>
        <dbReference type="SAM" id="MobiDB-lite"/>
    </source>
</evidence>
<accession>A0A7R9VPC6</accession>
<feature type="region of interest" description="Disordered" evidence="1">
    <location>
        <begin position="301"/>
        <end position="323"/>
    </location>
</feature>
<reference evidence="2" key="1">
    <citation type="submission" date="2021-01" db="EMBL/GenBank/DDBJ databases">
        <authorList>
            <person name="Corre E."/>
            <person name="Pelletier E."/>
            <person name="Niang G."/>
            <person name="Scheremetjew M."/>
            <person name="Finn R."/>
            <person name="Kale V."/>
            <person name="Holt S."/>
            <person name="Cochrane G."/>
            <person name="Meng A."/>
            <person name="Brown T."/>
            <person name="Cohen L."/>
        </authorList>
    </citation>
    <scope>NUCLEOTIDE SEQUENCE</scope>
    <source>
        <strain evidence="2">CCMP219</strain>
    </source>
</reference>
<feature type="compositionally biased region" description="Low complexity" evidence="1">
    <location>
        <begin position="195"/>
        <end position="216"/>
    </location>
</feature>
<protein>
    <submittedName>
        <fullName evidence="2">Uncharacterized protein</fullName>
    </submittedName>
</protein>